<dbReference type="NCBIfam" id="NF033594">
    <property type="entry name" value="transpos_ISNCY_2"/>
    <property type="match status" value="1"/>
</dbReference>
<dbReference type="SUPFAM" id="SSF46689">
    <property type="entry name" value="Homeodomain-like"/>
    <property type="match status" value="1"/>
</dbReference>
<dbReference type="InterPro" id="IPR012337">
    <property type="entry name" value="RNaseH-like_sf"/>
</dbReference>
<organism evidence="2 3">
    <name type="scientific">Pseudomonas fluorescens</name>
    <dbReference type="NCBI Taxonomy" id="294"/>
    <lineage>
        <taxon>Bacteria</taxon>
        <taxon>Pseudomonadati</taxon>
        <taxon>Pseudomonadota</taxon>
        <taxon>Gammaproteobacteria</taxon>
        <taxon>Pseudomonadales</taxon>
        <taxon>Pseudomonadaceae</taxon>
        <taxon>Pseudomonas</taxon>
    </lineage>
</organism>
<evidence type="ECO:0000259" key="1">
    <source>
        <dbReference type="PROSITE" id="PS50994"/>
    </source>
</evidence>
<dbReference type="SUPFAM" id="SSF53098">
    <property type="entry name" value="Ribonuclease H-like"/>
    <property type="match status" value="1"/>
</dbReference>
<dbReference type="InterPro" id="IPR001584">
    <property type="entry name" value="Integrase_cat-core"/>
</dbReference>
<dbReference type="Gene3D" id="3.30.420.10">
    <property type="entry name" value="Ribonuclease H-like superfamily/Ribonuclease H"/>
    <property type="match status" value="1"/>
</dbReference>
<sequence length="325" mass="37119">MATADFGWITMSLRELDRIKVIESIIEGRLKPRAAALRLRVTSRQVHRLVQRYRQAGAPGLASQRRGKPSNHQLPAGLEQRAVRLIRERYPGFGPTLAREKLAECHGLRLAKETVRRLMVDAGLWIPRKQRPPKIHQPRNRRACRGDLIQIDGSDHRWFEARGPACTLLVYIDDATSQLMHLHFTESESTFSYFTATRANLQRHGKPRAFYSDKASVFRSNHKEPQGGAGHTQFGRALYELNIDSLCANSSQAKGRVERANLTLQDRLVKELRLRGISTMADANAFLPHFMTDYNARFAKPPRSNHDVHRHVRSDEDLELTLRLA</sequence>
<proteinExistence type="predicted"/>
<dbReference type="Pfam" id="PF13565">
    <property type="entry name" value="HTH_32"/>
    <property type="match status" value="1"/>
</dbReference>
<dbReference type="EMBL" id="CABVIH010000029">
    <property type="protein sequence ID" value="VVP45426.1"/>
    <property type="molecule type" value="Genomic_DNA"/>
</dbReference>
<name>A0A5E7P6M2_PSEFL</name>
<dbReference type="Proteomes" id="UP000375525">
    <property type="component" value="Unassembled WGS sequence"/>
</dbReference>
<dbReference type="PANTHER" id="PTHR35004">
    <property type="entry name" value="TRANSPOSASE RV3428C-RELATED"/>
    <property type="match status" value="1"/>
</dbReference>
<dbReference type="GO" id="GO:0015074">
    <property type="term" value="P:DNA integration"/>
    <property type="evidence" value="ECO:0007669"/>
    <property type="project" value="InterPro"/>
</dbReference>
<evidence type="ECO:0000313" key="2">
    <source>
        <dbReference type="EMBL" id="VVP45426.1"/>
    </source>
</evidence>
<evidence type="ECO:0000313" key="3">
    <source>
        <dbReference type="Proteomes" id="UP000375525"/>
    </source>
</evidence>
<reference evidence="2 3" key="1">
    <citation type="submission" date="2019-09" db="EMBL/GenBank/DDBJ databases">
        <authorList>
            <person name="Chandra G."/>
            <person name="Truman W A."/>
        </authorList>
    </citation>
    <scope>NUCLEOTIDE SEQUENCE [LARGE SCALE GENOMIC DNA]</scope>
    <source>
        <strain evidence="2">PS880</strain>
    </source>
</reference>
<accession>A0A5E7P6M2</accession>
<dbReference type="PANTHER" id="PTHR35004:SF7">
    <property type="entry name" value="INTEGRASE PROTEIN"/>
    <property type="match status" value="1"/>
</dbReference>
<dbReference type="PROSITE" id="PS50994">
    <property type="entry name" value="INTEGRASE"/>
    <property type="match status" value="1"/>
</dbReference>
<dbReference type="InterPro" id="IPR009057">
    <property type="entry name" value="Homeodomain-like_sf"/>
</dbReference>
<dbReference type="InterPro" id="IPR036397">
    <property type="entry name" value="RNaseH_sf"/>
</dbReference>
<dbReference type="GO" id="GO:0003676">
    <property type="term" value="F:nucleic acid binding"/>
    <property type="evidence" value="ECO:0007669"/>
    <property type="project" value="InterPro"/>
</dbReference>
<dbReference type="InterPro" id="IPR047797">
    <property type="entry name" value="ISNCY_transpos"/>
</dbReference>
<feature type="domain" description="Integrase catalytic" evidence="1">
    <location>
        <begin position="134"/>
        <end position="317"/>
    </location>
</feature>
<dbReference type="AlphaFoldDB" id="A0A5E7P6M2"/>
<gene>
    <name evidence="2" type="ORF">PS880_05071</name>
</gene>
<protein>
    <submittedName>
        <fullName evidence="2">ISNCY family transposase ISBcen27</fullName>
    </submittedName>
</protein>